<dbReference type="EMBL" id="QGNW01000259">
    <property type="protein sequence ID" value="RVW80892.1"/>
    <property type="molecule type" value="Genomic_DNA"/>
</dbReference>
<proteinExistence type="predicted"/>
<evidence type="ECO:0000313" key="8">
    <source>
        <dbReference type="Proteomes" id="UP000288805"/>
    </source>
</evidence>
<keyword evidence="2" id="KW-1003">Cell membrane</keyword>
<dbReference type="PROSITE" id="PS51382">
    <property type="entry name" value="SPX"/>
    <property type="match status" value="1"/>
</dbReference>
<gene>
    <name evidence="7" type="primary">PHO1:H3_6</name>
    <name evidence="7" type="ORF">CK203_037287</name>
</gene>
<accession>A0A438H8U6</accession>
<dbReference type="InterPro" id="IPR004331">
    <property type="entry name" value="SPX_dom"/>
</dbReference>
<evidence type="ECO:0000256" key="1">
    <source>
        <dbReference type="ARBA" id="ARBA00004651"/>
    </source>
</evidence>
<protein>
    <submittedName>
        <fullName evidence="7">Phosphate transporter PHO1-like 3</fullName>
    </submittedName>
</protein>
<keyword evidence="2" id="KW-0472">Membrane</keyword>
<evidence type="ECO:0000256" key="2">
    <source>
        <dbReference type="ARBA" id="ARBA00022475"/>
    </source>
</evidence>
<feature type="region of interest" description="Disordered" evidence="5">
    <location>
        <begin position="163"/>
        <end position="187"/>
    </location>
</feature>
<feature type="compositionally biased region" description="Basic and acidic residues" evidence="5">
    <location>
        <begin position="177"/>
        <end position="187"/>
    </location>
</feature>
<reference evidence="7 8" key="1">
    <citation type="journal article" date="2018" name="PLoS Genet.">
        <title>Population sequencing reveals clonal diversity and ancestral inbreeding in the grapevine cultivar Chardonnay.</title>
        <authorList>
            <person name="Roach M.J."/>
            <person name="Johnson D.L."/>
            <person name="Bohlmann J."/>
            <person name="van Vuuren H.J."/>
            <person name="Jones S.J."/>
            <person name="Pretorius I.S."/>
            <person name="Schmidt S.A."/>
            <person name="Borneman A.R."/>
        </authorList>
    </citation>
    <scope>NUCLEOTIDE SEQUENCE [LARGE SCALE GENOMIC DNA]</scope>
    <source>
        <strain evidence="8">cv. Chardonnay</strain>
        <tissue evidence="7">Leaf</tissue>
    </source>
</reference>
<dbReference type="PANTHER" id="PTHR10783:SF124">
    <property type="entry name" value="PHOSPHATE TRANSPORTER PHO1 HOMOLOG 9"/>
    <property type="match status" value="1"/>
</dbReference>
<evidence type="ECO:0000256" key="4">
    <source>
        <dbReference type="SAM" id="Coils"/>
    </source>
</evidence>
<dbReference type="Pfam" id="PF03105">
    <property type="entry name" value="SPX"/>
    <property type="match status" value="1"/>
</dbReference>
<dbReference type="PANTHER" id="PTHR10783">
    <property type="entry name" value="XENOTROPIC AND POLYTROPIC RETROVIRUS RECEPTOR 1-RELATED"/>
    <property type="match status" value="1"/>
</dbReference>
<feature type="domain" description="SPX" evidence="6">
    <location>
        <begin position="1"/>
        <end position="203"/>
    </location>
</feature>
<dbReference type="InterPro" id="IPR034092">
    <property type="entry name" value="PHO1_SPX"/>
</dbReference>
<keyword evidence="4" id="KW-0175">Coiled coil</keyword>
<dbReference type="AlphaFoldDB" id="A0A438H8U6"/>
<evidence type="ECO:0000313" key="7">
    <source>
        <dbReference type="EMBL" id="RVW80892.1"/>
    </source>
</evidence>
<comment type="subcellular location">
    <subcellularLocation>
        <location evidence="1">Cell membrane</location>
        <topology evidence="1">Multi-pass membrane protein</topology>
    </subcellularLocation>
</comment>
<evidence type="ECO:0000259" key="6">
    <source>
        <dbReference type="PROSITE" id="PS51382"/>
    </source>
</evidence>
<organism evidence="7 8">
    <name type="scientific">Vitis vinifera</name>
    <name type="common">Grape</name>
    <dbReference type="NCBI Taxonomy" id="29760"/>
    <lineage>
        <taxon>Eukaryota</taxon>
        <taxon>Viridiplantae</taxon>
        <taxon>Streptophyta</taxon>
        <taxon>Embryophyta</taxon>
        <taxon>Tracheophyta</taxon>
        <taxon>Spermatophyta</taxon>
        <taxon>Magnoliopsida</taxon>
        <taxon>eudicotyledons</taxon>
        <taxon>Gunneridae</taxon>
        <taxon>Pentapetalae</taxon>
        <taxon>rosids</taxon>
        <taxon>Vitales</taxon>
        <taxon>Vitaceae</taxon>
        <taxon>Viteae</taxon>
        <taxon>Vitis</taxon>
    </lineage>
</organism>
<dbReference type="CDD" id="cd14476">
    <property type="entry name" value="SPX_PHO1_like"/>
    <property type="match status" value="1"/>
</dbReference>
<dbReference type="Proteomes" id="UP000288805">
    <property type="component" value="Unassembled WGS sequence"/>
</dbReference>
<comment type="caution">
    <text evidence="7">The sequence shown here is derived from an EMBL/GenBank/DDBJ whole genome shotgun (WGS) entry which is preliminary data.</text>
</comment>
<feature type="coiled-coil region" evidence="4">
    <location>
        <begin position="127"/>
        <end position="154"/>
    </location>
</feature>
<name>A0A438H8U6_VITVI</name>
<evidence type="ECO:0000256" key="3">
    <source>
        <dbReference type="ARBA" id="ARBA00043939"/>
    </source>
</evidence>
<comment type="function">
    <text evidence="3">May transport inorganic phosphate (Pi).</text>
</comment>
<evidence type="ECO:0000256" key="5">
    <source>
        <dbReference type="SAM" id="MobiDB-lite"/>
    </source>
</evidence>
<sequence length="203" mass="23179">MKFGKEFVSQMVPEWQEAYMNYNFLKGLLKDVLRFRQQNMLTAAMSATPRSSLKRRVSLYRAFSGLTGRYRGSPRKNNEDEAILVSAVEEEGSEGHYQTMFLMSSEAGGEYELVYFRRLDEEFNKVVKFYKGKVEEVMREAEELNKQMDALIALRIKVENPPVGFGGGGDGSGPAERLNHQDNGRKPGKEELFAQIFISVRNL</sequence>
<dbReference type="GO" id="GO:0005886">
    <property type="term" value="C:plasma membrane"/>
    <property type="evidence" value="ECO:0007669"/>
    <property type="project" value="UniProtKB-SubCell"/>
</dbReference>